<reference evidence="2 3" key="1">
    <citation type="submission" date="2024-01" db="EMBL/GenBank/DDBJ databases">
        <title>A draft genome for the cacao thread blight pathogen Marasmiellus scandens.</title>
        <authorList>
            <person name="Baruah I.K."/>
            <person name="Leung J."/>
            <person name="Bukari Y."/>
            <person name="Amoako-Attah I."/>
            <person name="Meinhardt L.W."/>
            <person name="Bailey B.A."/>
            <person name="Cohen S.P."/>
        </authorList>
    </citation>
    <scope>NUCLEOTIDE SEQUENCE [LARGE SCALE GENOMIC DNA]</scope>
    <source>
        <strain evidence="2 3">GH-19</strain>
    </source>
</reference>
<feature type="coiled-coil region" evidence="1">
    <location>
        <begin position="53"/>
        <end position="136"/>
    </location>
</feature>
<evidence type="ECO:0000313" key="3">
    <source>
        <dbReference type="Proteomes" id="UP001498398"/>
    </source>
</evidence>
<dbReference type="Proteomes" id="UP001498398">
    <property type="component" value="Unassembled WGS sequence"/>
</dbReference>
<accession>A0ABR1IWK1</accession>
<name>A0ABR1IWK1_9AGAR</name>
<sequence>MNHPHLFSSCPHLSSETLTINFMCSEHIKNRPSGIDNVSSTPTKESEERTVSNNFVEDTLDTLRARIRYLERDIKDQRENRARAESALDTAIFKLKNEEKRLDTFRQDERRENQELKDMRKAIEKQQLESLNLLRETKQTEDLVSEWETLGLQRKEILESFLECDICMECLTQPKVFVS</sequence>
<protein>
    <submittedName>
        <fullName evidence="2">Uncharacterized protein</fullName>
    </submittedName>
</protein>
<keyword evidence="1" id="KW-0175">Coiled coil</keyword>
<keyword evidence="3" id="KW-1185">Reference proteome</keyword>
<organism evidence="2 3">
    <name type="scientific">Marasmiellus scandens</name>
    <dbReference type="NCBI Taxonomy" id="2682957"/>
    <lineage>
        <taxon>Eukaryota</taxon>
        <taxon>Fungi</taxon>
        <taxon>Dikarya</taxon>
        <taxon>Basidiomycota</taxon>
        <taxon>Agaricomycotina</taxon>
        <taxon>Agaricomycetes</taxon>
        <taxon>Agaricomycetidae</taxon>
        <taxon>Agaricales</taxon>
        <taxon>Marasmiineae</taxon>
        <taxon>Omphalotaceae</taxon>
        <taxon>Marasmiellus</taxon>
    </lineage>
</organism>
<comment type="caution">
    <text evidence="2">The sequence shown here is derived from an EMBL/GenBank/DDBJ whole genome shotgun (WGS) entry which is preliminary data.</text>
</comment>
<proteinExistence type="predicted"/>
<evidence type="ECO:0000313" key="2">
    <source>
        <dbReference type="EMBL" id="KAK7442954.1"/>
    </source>
</evidence>
<evidence type="ECO:0000256" key="1">
    <source>
        <dbReference type="SAM" id="Coils"/>
    </source>
</evidence>
<dbReference type="EMBL" id="JBANRG010000056">
    <property type="protein sequence ID" value="KAK7442954.1"/>
    <property type="molecule type" value="Genomic_DNA"/>
</dbReference>
<gene>
    <name evidence="2" type="ORF">VKT23_015898</name>
</gene>